<keyword evidence="3" id="KW-1185">Reference proteome</keyword>
<evidence type="ECO:0000259" key="1">
    <source>
        <dbReference type="Pfam" id="PF06391"/>
    </source>
</evidence>
<organism evidence="2 3">
    <name type="scientific">Emiliania huxleyi (strain CCMP1516)</name>
    <dbReference type="NCBI Taxonomy" id="280463"/>
    <lineage>
        <taxon>Eukaryota</taxon>
        <taxon>Haptista</taxon>
        <taxon>Haptophyta</taxon>
        <taxon>Prymnesiophyceae</taxon>
        <taxon>Isochrysidales</taxon>
        <taxon>Noelaerhabdaceae</taxon>
        <taxon>Emiliania</taxon>
    </lineage>
</organism>
<sequence>MSRDEERWLALERDYRRQVRKAYYRREEDFATLVQYNDYLEEVEEIVAGLNRPSCAPLHN</sequence>
<dbReference type="GeneID" id="17257657"/>
<proteinExistence type="predicted"/>
<dbReference type="AlphaFoldDB" id="A0A0D3IJS5"/>
<reference evidence="2" key="2">
    <citation type="submission" date="2024-10" db="UniProtKB">
        <authorList>
            <consortium name="EnsemblProtists"/>
        </authorList>
    </citation>
    <scope>IDENTIFICATION</scope>
</reference>
<feature type="domain" description="MAT1 centre" evidence="1">
    <location>
        <begin position="12"/>
        <end position="50"/>
    </location>
</feature>
<dbReference type="Proteomes" id="UP000013827">
    <property type="component" value="Unassembled WGS sequence"/>
</dbReference>
<dbReference type="Pfam" id="PF06391">
    <property type="entry name" value="MAT1"/>
    <property type="match status" value="1"/>
</dbReference>
<dbReference type="EnsemblProtists" id="EOD11510">
    <property type="protein sequence ID" value="EOD11510"/>
    <property type="gene ID" value="EMIHUDRAFT_247874"/>
</dbReference>
<protein>
    <recommendedName>
        <fullName evidence="1">MAT1 centre domain-containing protein</fullName>
    </recommendedName>
</protein>
<dbReference type="PaxDb" id="2903-EOD11510"/>
<dbReference type="HOGENOM" id="CLU_2946491_0_0_1"/>
<evidence type="ECO:0000313" key="3">
    <source>
        <dbReference type="Proteomes" id="UP000013827"/>
    </source>
</evidence>
<dbReference type="KEGG" id="ehx:EMIHUDRAFT_247874"/>
<dbReference type="InterPro" id="IPR015877">
    <property type="entry name" value="MAT1_centre"/>
</dbReference>
<name>A0A0D3IJS5_EMIH1</name>
<dbReference type="RefSeq" id="XP_005763939.1">
    <property type="nucleotide sequence ID" value="XM_005763882.1"/>
</dbReference>
<reference evidence="3" key="1">
    <citation type="journal article" date="2013" name="Nature">
        <title>Pan genome of the phytoplankton Emiliania underpins its global distribution.</title>
        <authorList>
            <person name="Read B.A."/>
            <person name="Kegel J."/>
            <person name="Klute M.J."/>
            <person name="Kuo A."/>
            <person name="Lefebvre S.C."/>
            <person name="Maumus F."/>
            <person name="Mayer C."/>
            <person name="Miller J."/>
            <person name="Monier A."/>
            <person name="Salamov A."/>
            <person name="Young J."/>
            <person name="Aguilar M."/>
            <person name="Claverie J.M."/>
            <person name="Frickenhaus S."/>
            <person name="Gonzalez K."/>
            <person name="Herman E.K."/>
            <person name="Lin Y.C."/>
            <person name="Napier J."/>
            <person name="Ogata H."/>
            <person name="Sarno A.F."/>
            <person name="Shmutz J."/>
            <person name="Schroeder D."/>
            <person name="de Vargas C."/>
            <person name="Verret F."/>
            <person name="von Dassow P."/>
            <person name="Valentin K."/>
            <person name="Van de Peer Y."/>
            <person name="Wheeler G."/>
            <person name="Dacks J.B."/>
            <person name="Delwiche C.F."/>
            <person name="Dyhrman S.T."/>
            <person name="Glockner G."/>
            <person name="John U."/>
            <person name="Richards T."/>
            <person name="Worden A.Z."/>
            <person name="Zhang X."/>
            <person name="Grigoriev I.V."/>
            <person name="Allen A.E."/>
            <person name="Bidle K."/>
            <person name="Borodovsky M."/>
            <person name="Bowler C."/>
            <person name="Brownlee C."/>
            <person name="Cock J.M."/>
            <person name="Elias M."/>
            <person name="Gladyshev V.N."/>
            <person name="Groth M."/>
            <person name="Guda C."/>
            <person name="Hadaegh A."/>
            <person name="Iglesias-Rodriguez M.D."/>
            <person name="Jenkins J."/>
            <person name="Jones B.M."/>
            <person name="Lawson T."/>
            <person name="Leese F."/>
            <person name="Lindquist E."/>
            <person name="Lobanov A."/>
            <person name="Lomsadze A."/>
            <person name="Malik S.B."/>
            <person name="Marsh M.E."/>
            <person name="Mackinder L."/>
            <person name="Mock T."/>
            <person name="Mueller-Roeber B."/>
            <person name="Pagarete A."/>
            <person name="Parker M."/>
            <person name="Probert I."/>
            <person name="Quesneville H."/>
            <person name="Raines C."/>
            <person name="Rensing S.A."/>
            <person name="Riano-Pachon D.M."/>
            <person name="Richier S."/>
            <person name="Rokitta S."/>
            <person name="Shiraiwa Y."/>
            <person name="Soanes D.M."/>
            <person name="van der Giezen M."/>
            <person name="Wahlund T.M."/>
            <person name="Williams B."/>
            <person name="Wilson W."/>
            <person name="Wolfe G."/>
            <person name="Wurch L.L."/>
        </authorList>
    </citation>
    <scope>NUCLEOTIDE SEQUENCE</scope>
</reference>
<accession>A0A0D3IJS5</accession>
<evidence type="ECO:0000313" key="2">
    <source>
        <dbReference type="EnsemblProtists" id="EOD11510"/>
    </source>
</evidence>